<dbReference type="Pfam" id="PF08666">
    <property type="entry name" value="SAF"/>
    <property type="match status" value="1"/>
</dbReference>
<feature type="region of interest" description="Disordered" evidence="1">
    <location>
        <begin position="207"/>
        <end position="261"/>
    </location>
</feature>
<evidence type="ECO:0000259" key="2">
    <source>
        <dbReference type="Pfam" id="PF08666"/>
    </source>
</evidence>
<gene>
    <name evidence="3" type="ORF">ACFSUB_08725</name>
</gene>
<reference evidence="4" key="1">
    <citation type="journal article" date="2019" name="Int. J. Syst. Evol. Microbiol.">
        <title>The Global Catalogue of Microorganisms (GCM) 10K type strain sequencing project: providing services to taxonomists for standard genome sequencing and annotation.</title>
        <authorList>
            <consortium name="The Broad Institute Genomics Platform"/>
            <consortium name="The Broad Institute Genome Sequencing Center for Infectious Disease"/>
            <person name="Wu L."/>
            <person name="Ma J."/>
        </authorList>
    </citation>
    <scope>NUCLEOTIDE SEQUENCE [LARGE SCALE GENOMIC DNA]</scope>
    <source>
        <strain evidence="4">KCTC 33792</strain>
    </source>
</reference>
<proteinExistence type="predicted"/>
<evidence type="ECO:0000256" key="1">
    <source>
        <dbReference type="SAM" id="MobiDB-lite"/>
    </source>
</evidence>
<dbReference type="EMBL" id="JBHUML010000002">
    <property type="protein sequence ID" value="MFD2705551.1"/>
    <property type="molecule type" value="Genomic_DNA"/>
</dbReference>
<dbReference type="Proteomes" id="UP001597520">
    <property type="component" value="Unassembled WGS sequence"/>
</dbReference>
<sequence length="261" mass="28967">MLDAKRKAMIFLAAGFILAVLATALILNEIRNVQASLGETIEVAVADEDIPTYTEINEDMISWEEVPASTDISSYVREASEMESSISIVPVKQGDLMTKNILRSTVDVPDDQRVVWLNATENVVLDQAVAEGDQVDIIVSYSSSNSDQRTRRLFTSVDVVQRTEPDEEEDIPASIKVSLPIEEAEDLIHYQNTAEQIRVLLVNQVQTNPNENPQAPSGNEEQEAGDEEETSENQEAGNENENTDETNNENGKQQEERKAES</sequence>
<dbReference type="CDD" id="cd11614">
    <property type="entry name" value="SAF_CpaB_FlgA_like"/>
    <property type="match status" value="1"/>
</dbReference>
<organism evidence="3 4">
    <name type="scientific">Salibacterium lacus</name>
    <dbReference type="NCBI Taxonomy" id="1898109"/>
    <lineage>
        <taxon>Bacteria</taxon>
        <taxon>Bacillati</taxon>
        <taxon>Bacillota</taxon>
        <taxon>Bacilli</taxon>
        <taxon>Bacillales</taxon>
        <taxon>Bacillaceae</taxon>
    </lineage>
</organism>
<feature type="compositionally biased region" description="Basic and acidic residues" evidence="1">
    <location>
        <begin position="252"/>
        <end position="261"/>
    </location>
</feature>
<feature type="compositionally biased region" description="Acidic residues" evidence="1">
    <location>
        <begin position="220"/>
        <end position="232"/>
    </location>
</feature>
<feature type="domain" description="SAF" evidence="2">
    <location>
        <begin position="42"/>
        <end position="99"/>
    </location>
</feature>
<protein>
    <submittedName>
        <fullName evidence="3">Flp pilus assembly protein CpaB</fullName>
    </submittedName>
</protein>
<comment type="caution">
    <text evidence="3">The sequence shown here is derived from an EMBL/GenBank/DDBJ whole genome shotgun (WGS) entry which is preliminary data.</text>
</comment>
<accession>A0ABW5T0P8</accession>
<dbReference type="InterPro" id="IPR013974">
    <property type="entry name" value="SAF"/>
</dbReference>
<feature type="compositionally biased region" description="Polar residues" evidence="1">
    <location>
        <begin position="207"/>
        <end position="219"/>
    </location>
</feature>
<keyword evidence="4" id="KW-1185">Reference proteome</keyword>
<name>A0ABW5T0P8_9BACI</name>
<evidence type="ECO:0000313" key="4">
    <source>
        <dbReference type="Proteomes" id="UP001597520"/>
    </source>
</evidence>
<dbReference type="RefSeq" id="WP_380712793.1">
    <property type="nucleotide sequence ID" value="NZ_JBHUML010000002.1"/>
</dbReference>
<evidence type="ECO:0000313" key="3">
    <source>
        <dbReference type="EMBL" id="MFD2705551.1"/>
    </source>
</evidence>